<proteinExistence type="predicted"/>
<accession>A0A401PJM1</accession>
<comment type="caution">
    <text evidence="1">The sequence shown here is derived from an EMBL/GenBank/DDBJ whole genome shotgun (WGS) entry which is preliminary data.</text>
</comment>
<dbReference type="STRING" id="75743.A0A401PJM1"/>
<organism evidence="1 2">
    <name type="scientific">Scyliorhinus torazame</name>
    <name type="common">Cloudy catshark</name>
    <name type="synonym">Catulus torazame</name>
    <dbReference type="NCBI Taxonomy" id="75743"/>
    <lineage>
        <taxon>Eukaryota</taxon>
        <taxon>Metazoa</taxon>
        <taxon>Chordata</taxon>
        <taxon>Craniata</taxon>
        <taxon>Vertebrata</taxon>
        <taxon>Chondrichthyes</taxon>
        <taxon>Elasmobranchii</taxon>
        <taxon>Galeomorphii</taxon>
        <taxon>Galeoidea</taxon>
        <taxon>Carcharhiniformes</taxon>
        <taxon>Scyliorhinidae</taxon>
        <taxon>Scyliorhinus</taxon>
    </lineage>
</organism>
<name>A0A401PJM1_SCYTO</name>
<evidence type="ECO:0000313" key="1">
    <source>
        <dbReference type="EMBL" id="GCB73327.1"/>
    </source>
</evidence>
<gene>
    <name evidence="1" type="ORF">scyTo_0002478</name>
</gene>
<dbReference type="Gene3D" id="3.40.220.10">
    <property type="entry name" value="Leucine Aminopeptidase, subunit E, domain 1"/>
    <property type="match status" value="1"/>
</dbReference>
<evidence type="ECO:0000313" key="2">
    <source>
        <dbReference type="Proteomes" id="UP000288216"/>
    </source>
</evidence>
<reference evidence="1 2" key="1">
    <citation type="journal article" date="2018" name="Nat. Ecol. Evol.">
        <title>Shark genomes provide insights into elasmobranch evolution and the origin of vertebrates.</title>
        <authorList>
            <person name="Hara Y"/>
            <person name="Yamaguchi K"/>
            <person name="Onimaru K"/>
            <person name="Kadota M"/>
            <person name="Koyanagi M"/>
            <person name="Keeley SD"/>
            <person name="Tatsumi K"/>
            <person name="Tanaka K"/>
            <person name="Motone F"/>
            <person name="Kageyama Y"/>
            <person name="Nozu R"/>
            <person name="Adachi N"/>
            <person name="Nishimura O"/>
            <person name="Nakagawa R"/>
            <person name="Tanegashima C"/>
            <person name="Kiyatake I"/>
            <person name="Matsumoto R"/>
            <person name="Murakumo K"/>
            <person name="Nishida K"/>
            <person name="Terakita A"/>
            <person name="Kuratani S"/>
            <person name="Sato K"/>
            <person name="Hyodo S Kuraku.S."/>
        </authorList>
    </citation>
    <scope>NUCLEOTIDE SEQUENCE [LARGE SCALE GENOMIC DNA]</scope>
</reference>
<dbReference type="AlphaFoldDB" id="A0A401PJM1"/>
<dbReference type="OrthoDB" id="8961114at2759"/>
<sequence length="105" mass="11933">SFDDGIVQLKDISVWREEAKKIYPKEKLEDKEQDEYFPLKEKTGEEGEEVPAQIKPKLNDNVSLYRGDITKLKIDAVVNAVVFGKGWFGVYRLGFGAFGFEGLLC</sequence>
<keyword evidence="2" id="KW-1185">Reference proteome</keyword>
<dbReference type="EMBL" id="BFAA01000623">
    <property type="protein sequence ID" value="GCB73327.1"/>
    <property type="molecule type" value="Genomic_DNA"/>
</dbReference>
<dbReference type="Proteomes" id="UP000288216">
    <property type="component" value="Unassembled WGS sequence"/>
</dbReference>
<feature type="non-terminal residue" evidence="1">
    <location>
        <position position="1"/>
    </location>
</feature>
<protein>
    <recommendedName>
        <fullName evidence="3">Macro domain-containing protein</fullName>
    </recommendedName>
</protein>
<evidence type="ECO:0008006" key="3">
    <source>
        <dbReference type="Google" id="ProtNLM"/>
    </source>
</evidence>
<dbReference type="SUPFAM" id="SSF52949">
    <property type="entry name" value="Macro domain-like"/>
    <property type="match status" value="1"/>
</dbReference>
<dbReference type="InterPro" id="IPR043472">
    <property type="entry name" value="Macro_dom-like"/>
</dbReference>